<gene>
    <name evidence="1" type="ORF">HSB1_31770</name>
</gene>
<accession>J3JEV8</accession>
<evidence type="ECO:0000313" key="1">
    <source>
        <dbReference type="EMBL" id="EJN58699.1"/>
    </source>
</evidence>
<dbReference type="AlphaFoldDB" id="J3JEV8"/>
<proteinExistence type="predicted"/>
<organism evidence="1 2">
    <name type="scientific">Halogranum salarium B-1</name>
    <dbReference type="NCBI Taxonomy" id="1210908"/>
    <lineage>
        <taxon>Archaea</taxon>
        <taxon>Methanobacteriati</taxon>
        <taxon>Methanobacteriota</taxon>
        <taxon>Stenosarchaea group</taxon>
        <taxon>Halobacteria</taxon>
        <taxon>Halobacteriales</taxon>
        <taxon>Haloferacaceae</taxon>
    </lineage>
</organism>
<protein>
    <submittedName>
        <fullName evidence="1">Uncharacterized protein</fullName>
    </submittedName>
</protein>
<dbReference type="EMBL" id="ALJD01000008">
    <property type="protein sequence ID" value="EJN58699.1"/>
    <property type="molecule type" value="Genomic_DNA"/>
</dbReference>
<dbReference type="Proteomes" id="UP000007813">
    <property type="component" value="Unassembled WGS sequence"/>
</dbReference>
<reference evidence="1 2" key="1">
    <citation type="journal article" date="2012" name="J. Bacteriol.">
        <title>Draft Genome Sequence of the Extremely Halophilic Archaeon Halogranum salarium B-1T.</title>
        <authorList>
            <person name="Kim K.K."/>
            <person name="Lee K.C."/>
            <person name="Lee J.S."/>
        </authorList>
    </citation>
    <scope>NUCLEOTIDE SEQUENCE [LARGE SCALE GENOMIC DNA]</scope>
    <source>
        <strain evidence="1 2">B-1</strain>
    </source>
</reference>
<name>J3JEV8_9EURY</name>
<evidence type="ECO:0000313" key="2">
    <source>
        <dbReference type="Proteomes" id="UP000007813"/>
    </source>
</evidence>
<comment type="caution">
    <text evidence="1">The sequence shown here is derived from an EMBL/GenBank/DDBJ whole genome shotgun (WGS) entry which is preliminary data.</text>
</comment>
<sequence length="40" mass="4273">MLDICVEILVEVKAHTLPTMVETPTTGGFENTPGSLLVCL</sequence>